<evidence type="ECO:0000256" key="8">
    <source>
        <dbReference type="ARBA" id="ARBA00038170"/>
    </source>
</evidence>
<evidence type="ECO:0000256" key="2">
    <source>
        <dbReference type="ARBA" id="ARBA00012928"/>
    </source>
</evidence>
<evidence type="ECO:0000256" key="4">
    <source>
        <dbReference type="ARBA" id="ARBA00022679"/>
    </source>
</evidence>
<name>C1E1M9_MICCC</name>
<comment type="similarity">
    <text evidence="8">Belongs to the sirtuin family. Class IV subfamily.</text>
</comment>
<evidence type="ECO:0000313" key="13">
    <source>
        <dbReference type="EMBL" id="ACO62195.1"/>
    </source>
</evidence>
<dbReference type="RefSeq" id="XP_002500937.1">
    <property type="nucleotide sequence ID" value="XM_002500891.1"/>
</dbReference>
<evidence type="ECO:0000256" key="11">
    <source>
        <dbReference type="PROSITE-ProRule" id="PRU00236"/>
    </source>
</evidence>
<organism evidence="13 14">
    <name type="scientific">Micromonas commoda (strain RCC299 / NOUM17 / CCMP2709)</name>
    <name type="common">Picoplanktonic green alga</name>
    <dbReference type="NCBI Taxonomy" id="296587"/>
    <lineage>
        <taxon>Eukaryota</taxon>
        <taxon>Viridiplantae</taxon>
        <taxon>Chlorophyta</taxon>
        <taxon>Mamiellophyceae</taxon>
        <taxon>Mamiellales</taxon>
        <taxon>Mamiellaceae</taxon>
        <taxon>Micromonas</taxon>
    </lineage>
</organism>
<dbReference type="PANTHER" id="PTHR11085">
    <property type="entry name" value="NAD-DEPENDENT PROTEIN DEACYLASE SIRTUIN-5, MITOCHONDRIAL-RELATED"/>
    <property type="match status" value="1"/>
</dbReference>
<evidence type="ECO:0000256" key="5">
    <source>
        <dbReference type="ARBA" id="ARBA00022723"/>
    </source>
</evidence>
<comment type="cofactor">
    <cofactor evidence="1">
        <name>Zn(2+)</name>
        <dbReference type="ChEBI" id="CHEBI:29105"/>
    </cofactor>
</comment>
<dbReference type="Gene3D" id="3.40.50.1220">
    <property type="entry name" value="TPP-binding domain"/>
    <property type="match status" value="1"/>
</dbReference>
<keyword evidence="3" id="KW-0597">Phosphoprotein</keyword>
<dbReference type="PANTHER" id="PTHR11085:SF1">
    <property type="entry name" value="NAD-DEPENDENT PROTEIN DEACETYLASE SIRTUIN-7"/>
    <property type="match status" value="1"/>
</dbReference>
<evidence type="ECO:0000256" key="7">
    <source>
        <dbReference type="ARBA" id="ARBA00023027"/>
    </source>
</evidence>
<evidence type="ECO:0000256" key="1">
    <source>
        <dbReference type="ARBA" id="ARBA00001947"/>
    </source>
</evidence>
<keyword evidence="14" id="KW-1185">Reference proteome</keyword>
<dbReference type="AlphaFoldDB" id="C1E1M9"/>
<dbReference type="InterPro" id="IPR050134">
    <property type="entry name" value="NAD-dep_sirtuin_deacylases"/>
</dbReference>
<dbReference type="GeneID" id="8241703"/>
<keyword evidence="4" id="KW-0808">Transferase</keyword>
<dbReference type="GO" id="GO:0070403">
    <property type="term" value="F:NAD+ binding"/>
    <property type="evidence" value="ECO:0007669"/>
    <property type="project" value="InterPro"/>
</dbReference>
<dbReference type="PROSITE" id="PS50305">
    <property type="entry name" value="SIRTUIN"/>
    <property type="match status" value="1"/>
</dbReference>
<feature type="domain" description="Deacetylase sirtuin-type" evidence="12">
    <location>
        <begin position="8"/>
        <end position="255"/>
    </location>
</feature>
<dbReference type="InterPro" id="IPR026590">
    <property type="entry name" value="Ssirtuin_cat_dom"/>
</dbReference>
<dbReference type="FunFam" id="3.40.50.1220:FF:000038">
    <property type="entry name" value="NAD-dependent protein deacetylase sirtuin-6 isoform X2"/>
    <property type="match status" value="1"/>
</dbReference>
<dbReference type="eggNOG" id="KOG1905">
    <property type="taxonomic scope" value="Eukaryota"/>
</dbReference>
<dbReference type="STRING" id="296587.C1E1M9"/>
<keyword evidence="5" id="KW-0479">Metal-binding</keyword>
<evidence type="ECO:0000256" key="9">
    <source>
        <dbReference type="ARBA" id="ARBA00041832"/>
    </source>
</evidence>
<dbReference type="Proteomes" id="UP000002009">
    <property type="component" value="Chromosome 3"/>
</dbReference>
<feature type="non-terminal residue" evidence="13">
    <location>
        <position position="263"/>
    </location>
</feature>
<protein>
    <recommendedName>
        <fullName evidence="2">protein acetyllysine N-acetyltransferase</fullName>
        <ecNumber evidence="2">2.3.1.286</ecNumber>
    </recommendedName>
    <alternativeName>
        <fullName evidence="10">Regulatory protein SIR2 homolog 7</fullName>
    </alternativeName>
    <alternativeName>
        <fullName evidence="9">SIR2-like protein 7</fullName>
    </alternativeName>
</protein>
<dbReference type="OMA" id="HRHTTGR"/>
<keyword evidence="7" id="KW-0520">NAD</keyword>
<evidence type="ECO:0000259" key="12">
    <source>
        <dbReference type="PROSITE" id="PS50305"/>
    </source>
</evidence>
<evidence type="ECO:0000313" key="14">
    <source>
        <dbReference type="Proteomes" id="UP000002009"/>
    </source>
</evidence>
<dbReference type="OrthoDB" id="424302at2759"/>
<evidence type="ECO:0000256" key="6">
    <source>
        <dbReference type="ARBA" id="ARBA00022833"/>
    </source>
</evidence>
<reference evidence="13 14" key="1">
    <citation type="journal article" date="2009" name="Science">
        <title>Green evolution and dynamic adaptations revealed by genomes of the marine picoeukaryotes Micromonas.</title>
        <authorList>
            <person name="Worden A.Z."/>
            <person name="Lee J.H."/>
            <person name="Mock T."/>
            <person name="Rouze P."/>
            <person name="Simmons M.P."/>
            <person name="Aerts A.L."/>
            <person name="Allen A.E."/>
            <person name="Cuvelier M.L."/>
            <person name="Derelle E."/>
            <person name="Everett M.V."/>
            <person name="Foulon E."/>
            <person name="Grimwood J."/>
            <person name="Gundlach H."/>
            <person name="Henrissat B."/>
            <person name="Napoli C."/>
            <person name="McDonald S.M."/>
            <person name="Parker M.S."/>
            <person name="Rombauts S."/>
            <person name="Salamov A."/>
            <person name="Von Dassow P."/>
            <person name="Badger J.H."/>
            <person name="Coutinho P.M."/>
            <person name="Demir E."/>
            <person name="Dubchak I."/>
            <person name="Gentemann C."/>
            <person name="Eikrem W."/>
            <person name="Gready J.E."/>
            <person name="John U."/>
            <person name="Lanier W."/>
            <person name="Lindquist E.A."/>
            <person name="Lucas S."/>
            <person name="Mayer K.F."/>
            <person name="Moreau H."/>
            <person name="Not F."/>
            <person name="Otillar R."/>
            <person name="Panaud O."/>
            <person name="Pangilinan J."/>
            <person name="Paulsen I."/>
            <person name="Piegu B."/>
            <person name="Poliakov A."/>
            <person name="Robbens S."/>
            <person name="Schmutz J."/>
            <person name="Toulza E."/>
            <person name="Wyss T."/>
            <person name="Zelensky A."/>
            <person name="Zhou K."/>
            <person name="Armbrust E.V."/>
            <person name="Bhattacharya D."/>
            <person name="Goodenough U.W."/>
            <person name="Van de Peer Y."/>
            <person name="Grigoriev I.V."/>
        </authorList>
    </citation>
    <scope>NUCLEOTIDE SEQUENCE [LARGE SCALE GENOMIC DNA]</scope>
    <source>
        <strain evidence="14">RCC299 / NOUM17</strain>
    </source>
</reference>
<comment type="caution">
    <text evidence="11">Lacks conserved residue(s) required for the propagation of feature annotation.</text>
</comment>
<dbReference type="SUPFAM" id="SSF52467">
    <property type="entry name" value="DHS-like NAD/FAD-binding domain"/>
    <property type="match status" value="1"/>
</dbReference>
<keyword evidence="6" id="KW-0862">Zinc</keyword>
<proteinExistence type="inferred from homology"/>
<evidence type="ECO:0000256" key="3">
    <source>
        <dbReference type="ARBA" id="ARBA00022553"/>
    </source>
</evidence>
<dbReference type="InterPro" id="IPR029035">
    <property type="entry name" value="DHS-like_NAD/FAD-binding_dom"/>
</dbReference>
<dbReference type="InterPro" id="IPR003000">
    <property type="entry name" value="Sirtuin"/>
</dbReference>
<dbReference type="Pfam" id="PF02146">
    <property type="entry name" value="SIR2"/>
    <property type="match status" value="1"/>
</dbReference>
<dbReference type="KEGG" id="mis:MICPUN_70072"/>
<dbReference type="GO" id="GO:0046872">
    <property type="term" value="F:metal ion binding"/>
    <property type="evidence" value="ECO:0007669"/>
    <property type="project" value="UniProtKB-KW"/>
</dbReference>
<sequence length="263" mass="28955">LEEREDPPEVMMEHVAVLVELIRQRGTFVMHTGAGFSTAAAIPDFRGRDGIWTQQAKGRAVPMPRFENTKPTKAHLAAVALHDAGYLTHVVTQNVDGLHQRAGMPQHAVSELHGSVFRELCRNEHCPMGPTPRDRTYHRAFDVTSTKRHNGRHRHRTGRRCDACGGDLHDVVVQFGEHLDDETLKTAIAASEASPLALVCGTSLKVPPASTLPRRSGALVVCNLQWTSQDKHAALKIHARCDDVMLAVCGHLGIDVPEYDPSR</sequence>
<dbReference type="Gene3D" id="2.20.28.200">
    <property type="match status" value="1"/>
</dbReference>
<dbReference type="GO" id="GO:0017136">
    <property type="term" value="F:histone deacetylase activity, NAD-dependent"/>
    <property type="evidence" value="ECO:0007669"/>
    <property type="project" value="TreeGrafter"/>
</dbReference>
<dbReference type="InParanoid" id="C1E1M9"/>
<evidence type="ECO:0000256" key="10">
    <source>
        <dbReference type="ARBA" id="ARBA00043038"/>
    </source>
</evidence>
<dbReference type="EC" id="2.3.1.286" evidence="2"/>
<dbReference type="GO" id="GO:0005634">
    <property type="term" value="C:nucleus"/>
    <property type="evidence" value="ECO:0007669"/>
    <property type="project" value="TreeGrafter"/>
</dbReference>
<gene>
    <name evidence="13" type="ORF">MICPUN_70072</name>
</gene>
<accession>C1E1M9</accession>
<feature type="non-terminal residue" evidence="13">
    <location>
        <position position="1"/>
    </location>
</feature>
<dbReference type="EMBL" id="CP001324">
    <property type="protein sequence ID" value="ACO62195.1"/>
    <property type="molecule type" value="Genomic_DNA"/>
</dbReference>